<evidence type="ECO:0000313" key="2">
    <source>
        <dbReference type="EMBL" id="KAF5187181.1"/>
    </source>
</evidence>
<comment type="caution">
    <text evidence="2">The sequence shown here is derived from an EMBL/GenBank/DDBJ whole genome shotgun (WGS) entry which is preliminary data.</text>
</comment>
<dbReference type="SUPFAM" id="SSF56219">
    <property type="entry name" value="DNase I-like"/>
    <property type="match status" value="1"/>
</dbReference>
<dbReference type="GO" id="GO:0003824">
    <property type="term" value="F:catalytic activity"/>
    <property type="evidence" value="ECO:0007669"/>
    <property type="project" value="InterPro"/>
</dbReference>
<sequence>MKILFWNCRGIRKKRARERLKKLNLELNPDIICIVEPKIPPSQISLRTLRSLGLATSILHNNPITSIPNIWIFWKQDDPQPIVVNSSNQHITISHKGAFISFVHASSLYVTRRSLWHDLNSLNLSQQPWAIIGDFNAYRSLDEKKGGLLPQSAAMSDFNGFIDSQELVSPHNTGVNFTWSNKQAGSRRILGKLDRILVTNRWLQLFPSWSYKALSRLCSDHSPLHGFSISIPKPPNSPFKFHKMWASHPEFLPLVEASWSIYISGNPFFVLSQKLKRLKLVLKSWNKSSFGHLDTNIKSGTDSLHMLQMQLDLDPFNEALINEVLNQERHMAG</sequence>
<dbReference type="InterPro" id="IPR036691">
    <property type="entry name" value="Endo/exonu/phosph_ase_sf"/>
</dbReference>
<dbReference type="PANTHER" id="PTHR33710">
    <property type="entry name" value="BNAC02G09200D PROTEIN"/>
    <property type="match status" value="1"/>
</dbReference>
<protein>
    <submittedName>
        <fullName evidence="2">Ribonuclease h domain</fullName>
    </submittedName>
</protein>
<dbReference type="Pfam" id="PF03372">
    <property type="entry name" value="Exo_endo_phos"/>
    <property type="match status" value="1"/>
</dbReference>
<dbReference type="Gene3D" id="3.60.10.10">
    <property type="entry name" value="Endonuclease/exonuclease/phosphatase"/>
    <property type="match status" value="1"/>
</dbReference>
<name>A0A7J6VQY1_THATH</name>
<gene>
    <name evidence="2" type="ORF">FRX31_023232</name>
</gene>
<evidence type="ECO:0000259" key="1">
    <source>
        <dbReference type="Pfam" id="PF03372"/>
    </source>
</evidence>
<accession>A0A7J6VQY1</accession>
<dbReference type="PANTHER" id="PTHR33710:SF71">
    <property type="entry name" value="ENDONUCLEASE_EXONUCLEASE_PHOSPHATASE DOMAIN-CONTAINING PROTEIN"/>
    <property type="match status" value="1"/>
</dbReference>
<dbReference type="OrthoDB" id="1932741at2759"/>
<dbReference type="InterPro" id="IPR005135">
    <property type="entry name" value="Endo/exonuclease/phosphatase"/>
</dbReference>
<dbReference type="AlphaFoldDB" id="A0A7J6VQY1"/>
<keyword evidence="3" id="KW-1185">Reference proteome</keyword>
<feature type="domain" description="Endonuclease/exonuclease/phosphatase" evidence="1">
    <location>
        <begin position="5"/>
        <end position="221"/>
    </location>
</feature>
<proteinExistence type="predicted"/>
<dbReference type="EMBL" id="JABWDY010028331">
    <property type="protein sequence ID" value="KAF5187181.1"/>
    <property type="molecule type" value="Genomic_DNA"/>
</dbReference>
<organism evidence="2 3">
    <name type="scientific">Thalictrum thalictroides</name>
    <name type="common">Rue-anemone</name>
    <name type="synonym">Anemone thalictroides</name>
    <dbReference type="NCBI Taxonomy" id="46969"/>
    <lineage>
        <taxon>Eukaryota</taxon>
        <taxon>Viridiplantae</taxon>
        <taxon>Streptophyta</taxon>
        <taxon>Embryophyta</taxon>
        <taxon>Tracheophyta</taxon>
        <taxon>Spermatophyta</taxon>
        <taxon>Magnoliopsida</taxon>
        <taxon>Ranunculales</taxon>
        <taxon>Ranunculaceae</taxon>
        <taxon>Thalictroideae</taxon>
        <taxon>Thalictrum</taxon>
    </lineage>
</organism>
<dbReference type="Proteomes" id="UP000554482">
    <property type="component" value="Unassembled WGS sequence"/>
</dbReference>
<reference evidence="2 3" key="1">
    <citation type="submission" date="2020-06" db="EMBL/GenBank/DDBJ databases">
        <title>Transcriptomic and genomic resources for Thalictrum thalictroides and T. hernandezii: Facilitating candidate gene discovery in an emerging model plant lineage.</title>
        <authorList>
            <person name="Arias T."/>
            <person name="Riano-Pachon D.M."/>
            <person name="Di Stilio V.S."/>
        </authorList>
    </citation>
    <scope>NUCLEOTIDE SEQUENCE [LARGE SCALE GENOMIC DNA]</scope>
    <source>
        <strain evidence="3">cv. WT478/WT964</strain>
        <tissue evidence="2">Leaves</tissue>
    </source>
</reference>
<evidence type="ECO:0000313" key="3">
    <source>
        <dbReference type="Proteomes" id="UP000554482"/>
    </source>
</evidence>